<reference evidence="3 4" key="1">
    <citation type="submission" date="2020-08" db="EMBL/GenBank/DDBJ databases">
        <title>Novel species isolated from subtropical streams in China.</title>
        <authorList>
            <person name="Lu H."/>
        </authorList>
    </citation>
    <scope>NUCLEOTIDE SEQUENCE [LARGE SCALE GENOMIC DNA]</scope>
    <source>
        <strain evidence="3 4">NL8W</strain>
    </source>
</reference>
<comment type="caution">
    <text evidence="3">The sequence shown here is derived from an EMBL/GenBank/DDBJ whole genome shotgun (WGS) entry which is preliminary data.</text>
</comment>
<proteinExistence type="predicted"/>
<name>A0ABR6Z8R0_9BURK</name>
<accession>A0ABR6Z8R0</accession>
<dbReference type="Proteomes" id="UP000646911">
    <property type="component" value="Unassembled WGS sequence"/>
</dbReference>
<dbReference type="Pfam" id="PF13542">
    <property type="entry name" value="HTH_Tnp_ISL3"/>
    <property type="match status" value="1"/>
</dbReference>
<dbReference type="InterPro" id="IPR029261">
    <property type="entry name" value="Transposase_Znf"/>
</dbReference>
<dbReference type="RefSeq" id="WP_186953245.1">
    <property type="nucleotide sequence ID" value="NZ_JACOFX010000003.1"/>
</dbReference>
<protein>
    <submittedName>
        <fullName evidence="3">Transposase family protein</fullName>
    </submittedName>
</protein>
<gene>
    <name evidence="3" type="ORF">H8L47_08965</name>
</gene>
<evidence type="ECO:0000313" key="4">
    <source>
        <dbReference type="Proteomes" id="UP000646911"/>
    </source>
</evidence>
<dbReference type="InterPro" id="IPR032877">
    <property type="entry name" value="Transposase_HTH"/>
</dbReference>
<dbReference type="PANTHER" id="PTHR33498:SF1">
    <property type="entry name" value="TRANSPOSASE FOR INSERTION SEQUENCE ELEMENT IS1557"/>
    <property type="match status" value="1"/>
</dbReference>
<dbReference type="EMBL" id="JACOFX010000003">
    <property type="protein sequence ID" value="MBC3907696.1"/>
    <property type="molecule type" value="Genomic_DNA"/>
</dbReference>
<organism evidence="3 4">
    <name type="scientific">Undibacterium umbellatum</name>
    <dbReference type="NCBI Taxonomy" id="2762300"/>
    <lineage>
        <taxon>Bacteria</taxon>
        <taxon>Pseudomonadati</taxon>
        <taxon>Pseudomonadota</taxon>
        <taxon>Betaproteobacteria</taxon>
        <taxon>Burkholderiales</taxon>
        <taxon>Oxalobacteraceae</taxon>
        <taxon>Undibacterium</taxon>
    </lineage>
</organism>
<dbReference type="PANTHER" id="PTHR33498">
    <property type="entry name" value="TRANSPOSASE FOR INSERTION SEQUENCE ELEMENT IS1557"/>
    <property type="match status" value="1"/>
</dbReference>
<evidence type="ECO:0000259" key="1">
    <source>
        <dbReference type="Pfam" id="PF13542"/>
    </source>
</evidence>
<dbReference type="InterPro" id="IPR047951">
    <property type="entry name" value="Transpos_ISL3"/>
</dbReference>
<keyword evidence="4" id="KW-1185">Reference proteome</keyword>
<dbReference type="Pfam" id="PF14690">
    <property type="entry name" value="Zn_ribbon_ISL3"/>
    <property type="match status" value="1"/>
</dbReference>
<feature type="domain" description="Transposase IS204/IS1001/IS1096/IS1165 helix-turn-helix" evidence="1">
    <location>
        <begin position="93"/>
        <end position="137"/>
    </location>
</feature>
<evidence type="ECO:0000259" key="2">
    <source>
        <dbReference type="Pfam" id="PF14690"/>
    </source>
</evidence>
<evidence type="ECO:0000313" key="3">
    <source>
        <dbReference type="EMBL" id="MBC3907696.1"/>
    </source>
</evidence>
<feature type="domain" description="Transposase IS204/IS1001/IS1096/IS1165 zinc-finger" evidence="2">
    <location>
        <begin position="38"/>
        <end position="83"/>
    </location>
</feature>
<sequence length="397" mass="45900">MNKRRHQWLMPLPGMELLHIEEANQDEITIGLETSNTPGACPRCTSTRVTGYGRLNIKIRDVNLGARVVFLNIKRRRFRCQQCLSTFNESIRHISEHHRATERFIEHIGNLALQMSFTAISRQYHLDEKTIRNIFNEAQHHRKSKSLVIPPELVLLWTPHLLKHARSIWVNTAELSLYEMQSDIKPPTLQATLDKLIASQHTKRIIVPPDPAIIKTLQKAAVIPLRLDSRTCQRLVNTICLPFLESKEVADYQQQFNKFTEAISIEEFQSLYHTVMQPPKPIKSKMKHVMSSLALFADAQYPLFEKISDECDIQLYTLANAINNQFARRSYEVMHSVMILDQHLHKFKRIQSSPSNQTSDVYPGPENQLDYYKMDYGTQINLLNARLNALNLPVSLL</sequence>